<evidence type="ECO:0000313" key="3">
    <source>
        <dbReference type="Proteomes" id="UP000255523"/>
    </source>
</evidence>
<feature type="signal peptide" evidence="1">
    <location>
        <begin position="1"/>
        <end position="18"/>
    </location>
</feature>
<keyword evidence="2" id="KW-0449">Lipoprotein</keyword>
<gene>
    <name evidence="2" type="ORF">NCTC11087_01127</name>
</gene>
<proteinExistence type="predicted"/>
<dbReference type="Gene3D" id="3.40.50.2300">
    <property type="match status" value="2"/>
</dbReference>
<organism evidence="2 3">
    <name type="scientific">Faecalicoccus pleomorphus</name>
    <dbReference type="NCBI Taxonomy" id="1323"/>
    <lineage>
        <taxon>Bacteria</taxon>
        <taxon>Bacillati</taxon>
        <taxon>Bacillota</taxon>
        <taxon>Erysipelotrichia</taxon>
        <taxon>Erysipelotrichales</taxon>
        <taxon>Erysipelotrichaceae</taxon>
        <taxon>Faecalicoccus</taxon>
    </lineage>
</organism>
<keyword evidence="3" id="KW-1185">Reference proteome</keyword>
<dbReference type="PANTHER" id="PTHR35271">
    <property type="entry name" value="ABC TRANSPORTER, SUBSTRATE-BINDING LIPOPROTEIN-RELATED"/>
    <property type="match status" value="1"/>
</dbReference>
<dbReference type="InterPro" id="IPR028082">
    <property type="entry name" value="Peripla_BP_I"/>
</dbReference>
<sequence>MKNLLKCGLALAAAFSLAACSGGSQSEDTTKIGIIQLAEHPALDQAYEGFMDGLKEAGYTEENTTFDYQNASNDLSNCDTIAQKLVNDGDDLIYAIATPAAQSVANQTTEIPVIVSAVTDPAASGLLEDNEKPGGNVTGASDLTPVEEQIDLLQQLLPDAKKVAVMYCSSEDNSKIQAEMAEEALDAAGLEWQEATVADSSSIQQVTESLIGNVDAIYIPTDNLLAEGMSAVAQVSNANGIPCIVGESGMVENGGLATYGIDYYELGKLAAKQAVDILNGDTTAAETPVAYLAAEDCVLTINKSVADELGIEIPEDLAKDAEMVETAS</sequence>
<dbReference type="CDD" id="cd06325">
    <property type="entry name" value="PBP1_ABC_unchar_transporter"/>
    <property type="match status" value="1"/>
</dbReference>
<dbReference type="SUPFAM" id="SSF53822">
    <property type="entry name" value="Periplasmic binding protein-like I"/>
    <property type="match status" value="1"/>
</dbReference>
<dbReference type="GeneID" id="77462092"/>
<name>A0A380LLV0_9FIRM</name>
<reference evidence="2 3" key="1">
    <citation type="submission" date="2018-06" db="EMBL/GenBank/DDBJ databases">
        <authorList>
            <consortium name="Pathogen Informatics"/>
            <person name="Doyle S."/>
        </authorList>
    </citation>
    <scope>NUCLEOTIDE SEQUENCE [LARGE SCALE GENOMIC DNA]</scope>
    <source>
        <strain evidence="2 3">NCTC11087</strain>
    </source>
</reference>
<evidence type="ECO:0000256" key="1">
    <source>
        <dbReference type="SAM" id="SignalP"/>
    </source>
</evidence>
<accession>A0A380LLV0</accession>
<dbReference type="Pfam" id="PF04392">
    <property type="entry name" value="ABC_sub_bind"/>
    <property type="match status" value="1"/>
</dbReference>
<dbReference type="PANTHER" id="PTHR35271:SF1">
    <property type="entry name" value="ABC TRANSPORTER, SUBSTRATE-BINDING LIPOPROTEIN"/>
    <property type="match status" value="1"/>
</dbReference>
<dbReference type="OrthoDB" id="9776955at2"/>
<dbReference type="EMBL" id="UHFX01000003">
    <property type="protein sequence ID" value="SUO04217.1"/>
    <property type="molecule type" value="Genomic_DNA"/>
</dbReference>
<dbReference type="RefSeq" id="WP_022790367.1">
    <property type="nucleotide sequence ID" value="NZ_UHFX01000003.1"/>
</dbReference>
<dbReference type="AlphaFoldDB" id="A0A380LLV0"/>
<evidence type="ECO:0000313" key="2">
    <source>
        <dbReference type="EMBL" id="SUO04217.1"/>
    </source>
</evidence>
<protein>
    <submittedName>
        <fullName evidence="2">Lipoprotein</fullName>
    </submittedName>
</protein>
<feature type="chain" id="PRO_5039640724" evidence="1">
    <location>
        <begin position="19"/>
        <end position="328"/>
    </location>
</feature>
<keyword evidence="1" id="KW-0732">Signal</keyword>
<dbReference type="PROSITE" id="PS51257">
    <property type="entry name" value="PROKAR_LIPOPROTEIN"/>
    <property type="match status" value="1"/>
</dbReference>
<dbReference type="Proteomes" id="UP000255523">
    <property type="component" value="Unassembled WGS sequence"/>
</dbReference>
<dbReference type="InterPro" id="IPR007487">
    <property type="entry name" value="ABC_transpt-TYRBP-like"/>
</dbReference>